<protein>
    <submittedName>
        <fullName evidence="1">Uncharacterized protein</fullName>
    </submittedName>
</protein>
<accession>B9TEN2</accession>
<dbReference type="AlphaFoldDB" id="B9TEN2"/>
<evidence type="ECO:0000313" key="1">
    <source>
        <dbReference type="EMBL" id="EEF25682.1"/>
    </source>
</evidence>
<keyword evidence="2" id="KW-1185">Reference proteome</keyword>
<evidence type="ECO:0000313" key="2">
    <source>
        <dbReference type="Proteomes" id="UP000008311"/>
    </source>
</evidence>
<organism evidence="1 2">
    <name type="scientific">Ricinus communis</name>
    <name type="common">Castor bean</name>
    <dbReference type="NCBI Taxonomy" id="3988"/>
    <lineage>
        <taxon>Eukaryota</taxon>
        <taxon>Viridiplantae</taxon>
        <taxon>Streptophyta</taxon>
        <taxon>Embryophyta</taxon>
        <taxon>Tracheophyta</taxon>
        <taxon>Spermatophyta</taxon>
        <taxon>Magnoliopsida</taxon>
        <taxon>eudicotyledons</taxon>
        <taxon>Gunneridae</taxon>
        <taxon>Pentapetalae</taxon>
        <taxon>rosids</taxon>
        <taxon>fabids</taxon>
        <taxon>Malpighiales</taxon>
        <taxon>Euphorbiaceae</taxon>
        <taxon>Acalyphoideae</taxon>
        <taxon>Acalypheae</taxon>
        <taxon>Ricinus</taxon>
    </lineage>
</organism>
<dbReference type="EMBL" id="EQ979139">
    <property type="protein sequence ID" value="EEF25682.1"/>
    <property type="molecule type" value="Genomic_DNA"/>
</dbReference>
<dbReference type="InParanoid" id="B9TEN2"/>
<gene>
    <name evidence="1" type="ORF">RCOM_1785420</name>
</gene>
<feature type="non-terminal residue" evidence="1">
    <location>
        <position position="1"/>
    </location>
</feature>
<sequence>RAGPFDAAVDVAEQLAVQVLRRFFVAAVAVAAAGQGFRVLLDGFFHREILGHRGIAQDVPAFVDARFHFRRQDRRAHHEADAHRARARVFLIGPYAPQFDVVGRLHENVVGINHHHGGHVRRVRIRLLARIDHFLQARTAHVHFSVRTELLEHGRMIHRARADAARFRVQELRVQAVDGAVHHQFPVDRLRHHVIHVDDVVGHVPRADLGVDALAEMLGDGARRCIGKCREDQAVAHFGGEAFEAGAAAIDVAGGFHVRHGLQFAALGRVRPAVVLAHEHLLGPGLAHLDLAATVQAQVAEHGNAVVALAHDQQRNAEQIAGHEGARLRHFGDMPDLQRQPAEQFALRPGALRRGEVLGGDQQSGVGDIRGLVADVLHEALENLGIEGHGGGLGLAHGGSPAAAGEGDCPAISNGIWLHNLRYVIVCVNRALALRDVGLRKPGKSSTLISRQIGKYQ</sequence>
<name>B9TEN2_RICCO</name>
<dbReference type="Proteomes" id="UP000008311">
    <property type="component" value="Unassembled WGS sequence"/>
</dbReference>
<proteinExistence type="predicted"/>
<reference evidence="2" key="1">
    <citation type="journal article" date="2010" name="Nat. Biotechnol.">
        <title>Draft genome sequence of the oilseed species Ricinus communis.</title>
        <authorList>
            <person name="Chan A.P."/>
            <person name="Crabtree J."/>
            <person name="Zhao Q."/>
            <person name="Lorenzi H."/>
            <person name="Orvis J."/>
            <person name="Puiu D."/>
            <person name="Melake-Berhan A."/>
            <person name="Jones K.M."/>
            <person name="Redman J."/>
            <person name="Chen G."/>
            <person name="Cahoon E.B."/>
            <person name="Gedil M."/>
            <person name="Stanke M."/>
            <person name="Haas B.J."/>
            <person name="Wortman J.R."/>
            <person name="Fraser-Liggett C.M."/>
            <person name="Ravel J."/>
            <person name="Rabinowicz P.D."/>
        </authorList>
    </citation>
    <scope>NUCLEOTIDE SEQUENCE [LARGE SCALE GENOMIC DNA]</scope>
    <source>
        <strain evidence="2">cv. Hale</strain>
    </source>
</reference>